<reference evidence="13" key="1">
    <citation type="submission" date="2001-02" db="EMBL/GenBank/DDBJ databases">
        <title>Oryza sativa nipponbare(GA3) genomic DNA, chromosome 1, PAC clone:P0482D04.</title>
        <authorList>
            <person name="Sasaki T."/>
            <person name="Matsumoto T."/>
            <person name="Yamamoto K."/>
        </authorList>
    </citation>
    <scope>NUCLEOTIDE SEQUENCE</scope>
</reference>
<proteinExistence type="inferred from homology"/>
<evidence type="ECO:0000256" key="2">
    <source>
        <dbReference type="ARBA" id="ARBA00012409"/>
    </source>
</evidence>
<dbReference type="AlphaFoldDB" id="Q8S1Y6"/>
<comment type="catalytic activity">
    <reaction evidence="9">
        <text>[DNA-directed RNA polymerase] + ATP = phospho-[DNA-directed RNA polymerase] + ADP + H(+)</text>
        <dbReference type="Rhea" id="RHEA:10216"/>
        <dbReference type="Rhea" id="RHEA-COMP:11321"/>
        <dbReference type="Rhea" id="RHEA-COMP:11322"/>
        <dbReference type="ChEBI" id="CHEBI:15378"/>
        <dbReference type="ChEBI" id="CHEBI:30616"/>
        <dbReference type="ChEBI" id="CHEBI:43176"/>
        <dbReference type="ChEBI" id="CHEBI:68546"/>
        <dbReference type="ChEBI" id="CHEBI:456216"/>
        <dbReference type="EC" id="2.7.11.23"/>
    </reaction>
</comment>
<dbReference type="FunFam" id="3.30.200.20:FF:000021">
    <property type="entry name" value="probable serine/threonine-protein kinase At1g54610"/>
    <property type="match status" value="1"/>
</dbReference>
<dbReference type="PROSITE" id="PS00108">
    <property type="entry name" value="PROTEIN_KINASE_ST"/>
    <property type="match status" value="1"/>
</dbReference>
<evidence type="ECO:0000259" key="12">
    <source>
        <dbReference type="PROSITE" id="PS50011"/>
    </source>
</evidence>
<dbReference type="InterPro" id="IPR017441">
    <property type="entry name" value="Protein_kinase_ATP_BS"/>
</dbReference>
<dbReference type="InterPro" id="IPR050108">
    <property type="entry name" value="CDK"/>
</dbReference>
<dbReference type="EMBL" id="AP003262">
    <property type="protein sequence ID" value="BAB89661.1"/>
    <property type="molecule type" value="Genomic_DNA"/>
</dbReference>
<evidence type="ECO:0000256" key="5">
    <source>
        <dbReference type="ARBA" id="ARBA00022679"/>
    </source>
</evidence>
<feature type="compositionally biased region" description="Basic and acidic residues" evidence="11">
    <location>
        <begin position="584"/>
        <end position="595"/>
    </location>
</feature>
<keyword evidence="4" id="KW-0597">Phosphoprotein</keyword>
<gene>
    <name evidence="13" type="primary">P0482D04.8</name>
</gene>
<dbReference type="HOGENOM" id="CLU_000288_78_0_1"/>
<dbReference type="GO" id="GO:0005524">
    <property type="term" value="F:ATP binding"/>
    <property type="evidence" value="ECO:0007669"/>
    <property type="project" value="UniProtKB-UniRule"/>
</dbReference>
<evidence type="ECO:0000256" key="1">
    <source>
        <dbReference type="ARBA" id="ARBA00006485"/>
    </source>
</evidence>
<dbReference type="PROSITE" id="PS50011">
    <property type="entry name" value="PROTEIN_KINASE_DOM"/>
    <property type="match status" value="1"/>
</dbReference>
<dbReference type="EC" id="2.7.11.23" evidence="2"/>
<dbReference type="SMR" id="Q8S1Y6"/>
<feature type="domain" description="Protein kinase" evidence="12">
    <location>
        <begin position="86"/>
        <end position="414"/>
    </location>
</feature>
<evidence type="ECO:0000256" key="8">
    <source>
        <dbReference type="ARBA" id="ARBA00022840"/>
    </source>
</evidence>
<feature type="region of interest" description="Disordered" evidence="11">
    <location>
        <begin position="448"/>
        <end position="503"/>
    </location>
</feature>
<feature type="region of interest" description="Disordered" evidence="11">
    <location>
        <begin position="583"/>
        <end position="606"/>
    </location>
</feature>
<organism evidence="13">
    <name type="scientific">Oryza sativa subsp. japonica</name>
    <name type="common">Rice</name>
    <dbReference type="NCBI Taxonomy" id="39947"/>
    <lineage>
        <taxon>Eukaryota</taxon>
        <taxon>Viridiplantae</taxon>
        <taxon>Streptophyta</taxon>
        <taxon>Embryophyta</taxon>
        <taxon>Tracheophyta</taxon>
        <taxon>Spermatophyta</taxon>
        <taxon>Magnoliopsida</taxon>
        <taxon>Liliopsida</taxon>
        <taxon>Poales</taxon>
        <taxon>Poaceae</taxon>
        <taxon>BOP clade</taxon>
        <taxon>Oryzoideae</taxon>
        <taxon>Oryzeae</taxon>
        <taxon>Oryzinae</taxon>
        <taxon>Oryza</taxon>
        <taxon>Oryza sativa</taxon>
    </lineage>
</organism>
<dbReference type="PROSITE" id="PS00107">
    <property type="entry name" value="PROTEIN_KINASE_ATP"/>
    <property type="match status" value="1"/>
</dbReference>
<evidence type="ECO:0000256" key="6">
    <source>
        <dbReference type="ARBA" id="ARBA00022741"/>
    </source>
</evidence>
<dbReference type="PANTHER" id="PTHR24056">
    <property type="entry name" value="CELL DIVISION PROTEIN KINASE"/>
    <property type="match status" value="1"/>
</dbReference>
<name>Q8S1Y6_ORYSJ</name>
<sequence length="606" mass="66868">MGCILGKLAAAPGSSLFFPAAAAASGAGGGGGAGEVQLAAPQPEKIAAVQKDESGWPLWLSSAAGDALAGWAPRSADAFHKLEKRKDSNVQIGSGTYSNVYKAKEVESGRVVALKKVRVDGVGEAESARFMAREIALLRRLGDHPNIVRLRGLVTSRLATAPSLYLVFDYMDHDLTGLAAAALAADQRFSLPQHAYGNRNLEQIRPPLIERKMVKCYMKQLLTGIEHCHNKGVLHRDIKSSNLLVSNDGILKIADFGLATSFDPDNKEQPMTSQVITLWYRPPELLLGATHYGVGVDLWSVGCILAELLLGEPIFPGRTEVLHKYFRELHDLEMKLLVIQVEQLHKIFKLCGSPSDDYWEKMKFPHASFRTYERCIAEKFKDVAPSALSLLETLLSIDPDMRGTATDALNSEFFRTEPYACEPSSLPRYPPCKEIDVKLKYEKHKRKLRANGSVERQTTARKPMSQNPGRRVFTPDVNNKPQAKPNIPRLVTSTSTTKLERFPPPHLDASIGFSLDSSADVSTEQFFTSSVVELKKMPSLIFGHMKSYLNSPKKNTHKAKPGLSMPPSAVLIGAFKPYSLGHPMEVRRKNRDQFRTKGRNSVGAVK</sequence>
<keyword evidence="6 10" id="KW-0547">Nucleotide-binding</keyword>
<dbReference type="InterPro" id="IPR008271">
    <property type="entry name" value="Ser/Thr_kinase_AS"/>
</dbReference>
<dbReference type="InterPro" id="IPR000719">
    <property type="entry name" value="Prot_kinase_dom"/>
</dbReference>
<evidence type="ECO:0000256" key="10">
    <source>
        <dbReference type="PROSITE-ProRule" id="PRU10141"/>
    </source>
</evidence>
<dbReference type="Gene3D" id="1.10.510.10">
    <property type="entry name" value="Transferase(Phosphotransferase) domain 1"/>
    <property type="match status" value="1"/>
</dbReference>
<accession>Q8S1Y6</accession>
<dbReference type="GO" id="GO:0008353">
    <property type="term" value="F:RNA polymerase II CTD heptapeptide repeat kinase activity"/>
    <property type="evidence" value="ECO:0007669"/>
    <property type="project" value="UniProtKB-EC"/>
</dbReference>
<keyword evidence="7" id="KW-0418">Kinase</keyword>
<dbReference type="SUPFAM" id="SSF56112">
    <property type="entry name" value="Protein kinase-like (PK-like)"/>
    <property type="match status" value="1"/>
</dbReference>
<protein>
    <recommendedName>
        <fullName evidence="2">[RNA-polymerase]-subunit kinase</fullName>
        <ecNumber evidence="2">2.7.11.23</ecNumber>
    </recommendedName>
</protein>
<evidence type="ECO:0000256" key="9">
    <source>
        <dbReference type="ARBA" id="ARBA00049280"/>
    </source>
</evidence>
<keyword evidence="8 10" id="KW-0067">ATP-binding</keyword>
<comment type="similarity">
    <text evidence="1">Belongs to the protein kinase superfamily. CMGC Ser/Thr protein kinase family. CDC2/CDKX subfamily.</text>
</comment>
<evidence type="ECO:0000256" key="11">
    <source>
        <dbReference type="SAM" id="MobiDB-lite"/>
    </source>
</evidence>
<keyword evidence="5" id="KW-0808">Transferase</keyword>
<dbReference type="Gene3D" id="3.30.200.20">
    <property type="entry name" value="Phosphorylase Kinase, domain 1"/>
    <property type="match status" value="1"/>
</dbReference>
<dbReference type="InterPro" id="IPR011009">
    <property type="entry name" value="Kinase-like_dom_sf"/>
</dbReference>
<dbReference type="SMART" id="SM00220">
    <property type="entry name" value="S_TKc"/>
    <property type="match status" value="1"/>
</dbReference>
<dbReference type="Pfam" id="PF00069">
    <property type="entry name" value="Pkinase"/>
    <property type="match status" value="1"/>
</dbReference>
<dbReference type="PANTHER" id="PTHR24056:SF358">
    <property type="entry name" value="PROTEIN KINASE DOMAIN-CONTAINING PROTEIN"/>
    <property type="match status" value="1"/>
</dbReference>
<keyword evidence="3" id="KW-0723">Serine/threonine-protein kinase</keyword>
<evidence type="ECO:0000256" key="3">
    <source>
        <dbReference type="ARBA" id="ARBA00022527"/>
    </source>
</evidence>
<evidence type="ECO:0000256" key="4">
    <source>
        <dbReference type="ARBA" id="ARBA00022553"/>
    </source>
</evidence>
<dbReference type="FunFam" id="1.10.510.10:FF:000624">
    <property type="entry name" value="Mitogen-activated protein kinase"/>
    <property type="match status" value="1"/>
</dbReference>
<evidence type="ECO:0000256" key="7">
    <source>
        <dbReference type="ARBA" id="ARBA00022777"/>
    </source>
</evidence>
<feature type="binding site" evidence="10">
    <location>
        <position position="115"/>
    </location>
    <ligand>
        <name>ATP</name>
        <dbReference type="ChEBI" id="CHEBI:30616"/>
    </ligand>
</feature>
<evidence type="ECO:0000313" key="13">
    <source>
        <dbReference type="EMBL" id="BAB89661.1"/>
    </source>
</evidence>